<evidence type="ECO:0000313" key="1">
    <source>
        <dbReference type="EMBL" id="MDI6449002.1"/>
    </source>
</evidence>
<evidence type="ECO:0000313" key="2">
    <source>
        <dbReference type="Proteomes" id="UP001431776"/>
    </source>
</evidence>
<dbReference type="RefSeq" id="WP_349244411.1">
    <property type="nucleotide sequence ID" value="NZ_JASCXX010000008.1"/>
</dbReference>
<proteinExistence type="predicted"/>
<dbReference type="AlphaFoldDB" id="A0AAW6TTH3"/>
<comment type="caution">
    <text evidence="1">The sequence shown here is derived from an EMBL/GenBank/DDBJ whole genome shotgun (WGS) entry which is preliminary data.</text>
</comment>
<gene>
    <name evidence="1" type="ORF">QJ522_08105</name>
</gene>
<keyword evidence="2" id="KW-1185">Reference proteome</keyword>
<accession>A0AAW6TTH3</accession>
<protein>
    <submittedName>
        <fullName evidence="1">Uncharacterized protein</fullName>
    </submittedName>
</protein>
<dbReference type="EMBL" id="JASCXX010000008">
    <property type="protein sequence ID" value="MDI6449002.1"/>
    <property type="molecule type" value="Genomic_DNA"/>
</dbReference>
<name>A0AAW6TTH3_9BACT</name>
<reference evidence="1" key="1">
    <citation type="submission" date="2023-05" db="EMBL/GenBank/DDBJ databases">
        <title>Anaerotaeda fermentans gen. nov., sp. nov., a novel anaerobic planctomycete of the new family within the order Sedimentisphaerales isolated from Taman Peninsula, Russia.</title>
        <authorList>
            <person name="Khomyakova M.A."/>
            <person name="Merkel A.Y."/>
            <person name="Slobodkin A.I."/>
        </authorList>
    </citation>
    <scope>NUCLEOTIDE SEQUENCE</scope>
    <source>
        <strain evidence="1">M17dextr</strain>
    </source>
</reference>
<organism evidence="1 2">
    <name type="scientific">Anaerobaca lacustris</name>
    <dbReference type="NCBI Taxonomy" id="3044600"/>
    <lineage>
        <taxon>Bacteria</taxon>
        <taxon>Pseudomonadati</taxon>
        <taxon>Planctomycetota</taxon>
        <taxon>Phycisphaerae</taxon>
        <taxon>Sedimentisphaerales</taxon>
        <taxon>Anaerobacaceae</taxon>
        <taxon>Anaerobaca</taxon>
    </lineage>
</organism>
<sequence length="81" mass="9419">MAIQFKEFTRPAFSGDTDELKKKVVKYCNSELKCFRIISISEAKGISDDFYRITVWYDDEAEKYEHLLSALVAENAKTDKE</sequence>
<dbReference type="Proteomes" id="UP001431776">
    <property type="component" value="Unassembled WGS sequence"/>
</dbReference>